<name>A0A183DE26_9BILA</name>
<evidence type="ECO:0000256" key="1">
    <source>
        <dbReference type="SAM" id="MobiDB-lite"/>
    </source>
</evidence>
<evidence type="ECO:0000313" key="3">
    <source>
        <dbReference type="Proteomes" id="UP000271098"/>
    </source>
</evidence>
<accession>A0A183DE26</accession>
<evidence type="ECO:0000313" key="2">
    <source>
        <dbReference type="EMBL" id="VDK56736.1"/>
    </source>
</evidence>
<dbReference type="EMBL" id="UYRT01017248">
    <property type="protein sequence ID" value="VDK56736.1"/>
    <property type="molecule type" value="Genomic_DNA"/>
</dbReference>
<reference evidence="2 3" key="2">
    <citation type="submission" date="2018-11" db="EMBL/GenBank/DDBJ databases">
        <authorList>
            <consortium name="Pathogen Informatics"/>
        </authorList>
    </citation>
    <scope>NUCLEOTIDE SEQUENCE [LARGE SCALE GENOMIC DNA]</scope>
</reference>
<reference evidence="4" key="1">
    <citation type="submission" date="2016-06" db="UniProtKB">
        <authorList>
            <consortium name="WormBaseParasite"/>
        </authorList>
    </citation>
    <scope>IDENTIFICATION</scope>
</reference>
<proteinExistence type="predicted"/>
<gene>
    <name evidence="2" type="ORF">GPUH_LOCUS6965</name>
</gene>
<dbReference type="Proteomes" id="UP000271098">
    <property type="component" value="Unassembled WGS sequence"/>
</dbReference>
<protein>
    <submittedName>
        <fullName evidence="4">Myb_CC_LHEQLE domain-containing protein</fullName>
    </submittedName>
</protein>
<feature type="region of interest" description="Disordered" evidence="1">
    <location>
        <begin position="67"/>
        <end position="90"/>
    </location>
</feature>
<dbReference type="AlphaFoldDB" id="A0A183DE26"/>
<organism evidence="4">
    <name type="scientific">Gongylonema pulchrum</name>
    <dbReference type="NCBI Taxonomy" id="637853"/>
    <lineage>
        <taxon>Eukaryota</taxon>
        <taxon>Metazoa</taxon>
        <taxon>Ecdysozoa</taxon>
        <taxon>Nematoda</taxon>
        <taxon>Chromadorea</taxon>
        <taxon>Rhabditida</taxon>
        <taxon>Spirurina</taxon>
        <taxon>Spiruromorpha</taxon>
        <taxon>Spiruroidea</taxon>
        <taxon>Gongylonematidae</taxon>
        <taxon>Gongylonema</taxon>
    </lineage>
</organism>
<sequence length="90" mass="10199">MLSTDEEQKIVMAAKNICRGMSSRRRTLCHVQQRITNLSAQYRSLKKGQKLEGDTCHSTSLLNSSFGQDQKALKETSGHSLSQQREELMK</sequence>
<evidence type="ECO:0000313" key="4">
    <source>
        <dbReference type="WBParaSite" id="GPUH_0000697601-mRNA-1"/>
    </source>
</evidence>
<dbReference type="WBParaSite" id="GPUH_0000697601-mRNA-1">
    <property type="protein sequence ID" value="GPUH_0000697601-mRNA-1"/>
    <property type="gene ID" value="GPUH_0000697601"/>
</dbReference>
<keyword evidence="3" id="KW-1185">Reference proteome</keyword>